<dbReference type="PANTHER" id="PTHR11908:SF132">
    <property type="entry name" value="ALDEHYDE OXIDASE 1-RELATED"/>
    <property type="match status" value="1"/>
</dbReference>
<organism evidence="4">
    <name type="scientific">freshwater metagenome</name>
    <dbReference type="NCBI Taxonomy" id="449393"/>
    <lineage>
        <taxon>unclassified sequences</taxon>
        <taxon>metagenomes</taxon>
        <taxon>ecological metagenomes</taxon>
    </lineage>
</organism>
<keyword evidence="2" id="KW-0560">Oxidoreductase</keyword>
<gene>
    <name evidence="4" type="ORF">UFOPK2754_03152</name>
</gene>
<dbReference type="InterPro" id="IPR036856">
    <property type="entry name" value="Ald_Oxase/Xan_DH_a/b_sf"/>
</dbReference>
<evidence type="ECO:0000256" key="2">
    <source>
        <dbReference type="ARBA" id="ARBA00023002"/>
    </source>
</evidence>
<dbReference type="SUPFAM" id="SSF54665">
    <property type="entry name" value="CO dehydrogenase molybdoprotein N-domain-like"/>
    <property type="match status" value="1"/>
</dbReference>
<evidence type="ECO:0000256" key="1">
    <source>
        <dbReference type="ARBA" id="ARBA00022505"/>
    </source>
</evidence>
<sequence>MTGSILGTRVLRTEDPALLRGARAYVADLDLPNKLFAAFARSDVAHGLVRAVHVDDARNMPGVVAVWTAAEAGIAPLHGFMKVHDDFARAPLATDRVRFVGDAVAVVFAETAAQAEDAVEAIWAEIEPLPVHVDPEHSLRHGAELIFPDHGSNEAMAVHDRVTVDLDAISDVVVRGRFVNQRMAVAPIEVNCVAAAPAADGRVTVWPATQMPHALRAQLAVALGWDESEIHVVTPQVGGGFGGKSGLHPEFAVVTKAARDLGRPVVWIPTRSEDMHTLTHSRGQIQYVELGCTSAGKFTGLRVRLVGDAGAYPTIGTFLPGGTRRMSQGTYDFPAIQFDVAVGVTNTTPMGAYRGAGRPEATALVERIVDQAAHELGIDPIELRERNLLGDDRFPFRTLTGNLYDSGRYTLPLHTAADAVGYATLRAEQQVRRARGDRRALGIGVAVYVEITAGGGSSEYGALEVHADGSATVFAGTSAHGQGHQTAYAMLVSAQTGIAVDRITLVDGDTDRVPRGGGTGGSRSLQLGGSAVAGATDALVIKAKHLAATLLEASLDDIVVDNTRGTVGVAGVPSSELTWAQLAARSPEPLSADFIFDQGGASFPFGAHIAVVEVDLDTGHVTLLRHVAVDDCGTVLNPVLVEGQQHGGVAAGAGQTLYEEVRYDANGNLLTANFADYCIASSADLPSFEPHSTETPSPLNPLGAKGIGEASTIGSTPAIQNAVIDAVAHLGIRHLDMPCTPMRVWSAVRDAAAGTPTDPWSEPPAVFGSDAVVDEAAIDAAEGV</sequence>
<dbReference type="InterPro" id="IPR046867">
    <property type="entry name" value="AldOxase/xan_DH_MoCoBD2"/>
</dbReference>
<dbReference type="Gene3D" id="3.90.1170.50">
    <property type="entry name" value="Aldehyde oxidase/xanthine dehydrogenase, a/b hammerhead"/>
    <property type="match status" value="1"/>
</dbReference>
<dbReference type="EMBL" id="CAEZYR010000191">
    <property type="protein sequence ID" value="CAB4772203.1"/>
    <property type="molecule type" value="Genomic_DNA"/>
</dbReference>
<feature type="domain" description="Aldehyde oxidase/xanthine dehydrogenase a/b hammerhead" evidence="3">
    <location>
        <begin position="20"/>
        <end position="130"/>
    </location>
</feature>
<dbReference type="InterPro" id="IPR016208">
    <property type="entry name" value="Ald_Oxase/xanthine_DH-like"/>
</dbReference>
<dbReference type="Gene3D" id="3.30.365.10">
    <property type="entry name" value="Aldehyde oxidase/xanthine dehydrogenase, molybdopterin binding domain"/>
    <property type="match status" value="4"/>
</dbReference>
<name>A0A6J6VM72_9ZZZZ</name>
<dbReference type="PANTHER" id="PTHR11908">
    <property type="entry name" value="XANTHINE DEHYDROGENASE"/>
    <property type="match status" value="1"/>
</dbReference>
<dbReference type="GO" id="GO:0005506">
    <property type="term" value="F:iron ion binding"/>
    <property type="evidence" value="ECO:0007669"/>
    <property type="project" value="InterPro"/>
</dbReference>
<dbReference type="Pfam" id="PF02738">
    <property type="entry name" value="MoCoBD_1"/>
    <property type="match status" value="1"/>
</dbReference>
<dbReference type="SMART" id="SM01008">
    <property type="entry name" value="Ald_Xan_dh_C"/>
    <property type="match status" value="1"/>
</dbReference>
<dbReference type="GO" id="GO:0016491">
    <property type="term" value="F:oxidoreductase activity"/>
    <property type="evidence" value="ECO:0007669"/>
    <property type="project" value="UniProtKB-KW"/>
</dbReference>
<dbReference type="Pfam" id="PF01315">
    <property type="entry name" value="Ald_Xan_dh_C"/>
    <property type="match status" value="1"/>
</dbReference>
<dbReference type="InterPro" id="IPR000674">
    <property type="entry name" value="Ald_Oxase/Xan_DH_a/b"/>
</dbReference>
<evidence type="ECO:0000259" key="3">
    <source>
        <dbReference type="SMART" id="SM01008"/>
    </source>
</evidence>
<reference evidence="4" key="1">
    <citation type="submission" date="2020-05" db="EMBL/GenBank/DDBJ databases">
        <authorList>
            <person name="Chiriac C."/>
            <person name="Salcher M."/>
            <person name="Ghai R."/>
            <person name="Kavagutti S V."/>
        </authorList>
    </citation>
    <scope>NUCLEOTIDE SEQUENCE</scope>
</reference>
<dbReference type="SUPFAM" id="SSF56003">
    <property type="entry name" value="Molybdenum cofactor-binding domain"/>
    <property type="match status" value="1"/>
</dbReference>
<dbReference type="Pfam" id="PF20256">
    <property type="entry name" value="MoCoBD_2"/>
    <property type="match status" value="1"/>
</dbReference>
<proteinExistence type="predicted"/>
<dbReference type="AlphaFoldDB" id="A0A6J6VM72"/>
<evidence type="ECO:0000313" key="4">
    <source>
        <dbReference type="EMBL" id="CAB4772203.1"/>
    </source>
</evidence>
<protein>
    <submittedName>
        <fullName evidence="4">Unannotated protein</fullName>
    </submittedName>
</protein>
<accession>A0A6J6VM72</accession>
<dbReference type="InterPro" id="IPR008274">
    <property type="entry name" value="AldOxase/xan_DH_MoCoBD1"/>
</dbReference>
<dbReference type="InterPro" id="IPR037165">
    <property type="entry name" value="AldOxase/xan_DH_Mopterin-bd_sf"/>
</dbReference>
<keyword evidence="1" id="KW-0500">Molybdenum</keyword>